<sequence length="181" mass="20272">MPTNAELCKRMDELEAIFKHRLNELVDRLVVSIQSRLQDTGLDIGGMITQVGRMDDNLKLLNDLVESARSQQLELSAANRALKAQNEALQNKVADLEQYSKLNNLEIKVVPYTQGEDCTAILTAIGDKSNGTVSATNVDTVHRVPAMSGHKNIIAWFCSRTKKTEFMKKARRARTARIEMD</sequence>
<comment type="caution">
    <text evidence="1">The sequence shown here is derived from an EMBL/GenBank/DDBJ whole genome shotgun (WGS) entry which is preliminary data.</text>
</comment>
<dbReference type="EMBL" id="CM023475">
    <property type="protein sequence ID" value="KAH7946151.1"/>
    <property type="molecule type" value="Genomic_DNA"/>
</dbReference>
<dbReference type="Proteomes" id="UP000821865">
    <property type="component" value="Chromosome 6"/>
</dbReference>
<name>A0ACB8CMK1_DERSI</name>
<accession>A0ACB8CMK1</accession>
<organism evidence="1 2">
    <name type="scientific">Dermacentor silvarum</name>
    <name type="common">Tick</name>
    <dbReference type="NCBI Taxonomy" id="543639"/>
    <lineage>
        <taxon>Eukaryota</taxon>
        <taxon>Metazoa</taxon>
        <taxon>Ecdysozoa</taxon>
        <taxon>Arthropoda</taxon>
        <taxon>Chelicerata</taxon>
        <taxon>Arachnida</taxon>
        <taxon>Acari</taxon>
        <taxon>Parasitiformes</taxon>
        <taxon>Ixodida</taxon>
        <taxon>Ixodoidea</taxon>
        <taxon>Ixodidae</taxon>
        <taxon>Rhipicephalinae</taxon>
        <taxon>Dermacentor</taxon>
    </lineage>
</organism>
<reference evidence="1" key="1">
    <citation type="submission" date="2020-05" db="EMBL/GenBank/DDBJ databases">
        <title>Large-scale comparative analyses of tick genomes elucidate their genetic diversity and vector capacities.</title>
        <authorList>
            <person name="Jia N."/>
            <person name="Wang J."/>
            <person name="Shi W."/>
            <person name="Du L."/>
            <person name="Sun Y."/>
            <person name="Zhan W."/>
            <person name="Jiang J."/>
            <person name="Wang Q."/>
            <person name="Zhang B."/>
            <person name="Ji P."/>
            <person name="Sakyi L.B."/>
            <person name="Cui X."/>
            <person name="Yuan T."/>
            <person name="Jiang B."/>
            <person name="Yang W."/>
            <person name="Lam T.T.-Y."/>
            <person name="Chang Q."/>
            <person name="Ding S."/>
            <person name="Wang X."/>
            <person name="Zhu J."/>
            <person name="Ruan X."/>
            <person name="Zhao L."/>
            <person name="Wei J."/>
            <person name="Que T."/>
            <person name="Du C."/>
            <person name="Cheng J."/>
            <person name="Dai P."/>
            <person name="Han X."/>
            <person name="Huang E."/>
            <person name="Gao Y."/>
            <person name="Liu J."/>
            <person name="Shao H."/>
            <person name="Ye R."/>
            <person name="Li L."/>
            <person name="Wei W."/>
            <person name="Wang X."/>
            <person name="Wang C."/>
            <person name="Yang T."/>
            <person name="Huo Q."/>
            <person name="Li W."/>
            <person name="Guo W."/>
            <person name="Chen H."/>
            <person name="Zhou L."/>
            <person name="Ni X."/>
            <person name="Tian J."/>
            <person name="Zhou Y."/>
            <person name="Sheng Y."/>
            <person name="Liu T."/>
            <person name="Pan Y."/>
            <person name="Xia L."/>
            <person name="Li J."/>
            <person name="Zhao F."/>
            <person name="Cao W."/>
        </authorList>
    </citation>
    <scope>NUCLEOTIDE SEQUENCE</scope>
    <source>
        <strain evidence="1">Dsil-2018</strain>
    </source>
</reference>
<evidence type="ECO:0000313" key="2">
    <source>
        <dbReference type="Proteomes" id="UP000821865"/>
    </source>
</evidence>
<keyword evidence="2" id="KW-1185">Reference proteome</keyword>
<gene>
    <name evidence="1" type="ORF">HPB49_020700</name>
</gene>
<evidence type="ECO:0000313" key="1">
    <source>
        <dbReference type="EMBL" id="KAH7946151.1"/>
    </source>
</evidence>
<protein>
    <submittedName>
        <fullName evidence="1">Uncharacterized protein</fullName>
    </submittedName>
</protein>
<proteinExistence type="predicted"/>